<evidence type="ECO:0000256" key="1">
    <source>
        <dbReference type="SAM" id="MobiDB-lite"/>
    </source>
</evidence>
<evidence type="ECO:0000313" key="2">
    <source>
        <dbReference type="EMBL" id="QDO86574.1"/>
    </source>
</evidence>
<evidence type="ECO:0000313" key="3">
    <source>
        <dbReference type="Proteomes" id="UP000315947"/>
    </source>
</evidence>
<dbReference type="Proteomes" id="UP000315947">
    <property type="component" value="Chromosome"/>
</dbReference>
<feature type="compositionally biased region" description="Polar residues" evidence="1">
    <location>
        <begin position="65"/>
        <end position="80"/>
    </location>
</feature>
<feature type="region of interest" description="Disordered" evidence="1">
    <location>
        <begin position="57"/>
        <end position="80"/>
    </location>
</feature>
<organism evidence="2 3">
    <name type="scientific">Shewanella psychropiezotolerans</name>
    <dbReference type="NCBI Taxonomy" id="2593655"/>
    <lineage>
        <taxon>Bacteria</taxon>
        <taxon>Pseudomonadati</taxon>
        <taxon>Pseudomonadota</taxon>
        <taxon>Gammaproteobacteria</taxon>
        <taxon>Alteromonadales</taxon>
        <taxon>Shewanellaceae</taxon>
        <taxon>Shewanella</taxon>
    </lineage>
</organism>
<proteinExistence type="predicted"/>
<keyword evidence="3" id="KW-1185">Reference proteome</keyword>
<accession>A0ABX5X5E1</accession>
<gene>
    <name evidence="2" type="ORF">FM037_06310</name>
</gene>
<reference evidence="2 3" key="1">
    <citation type="submission" date="2019-07" db="EMBL/GenBank/DDBJ databases">
        <title>Shewanella sp. YLB-06 whole genomic sequence.</title>
        <authorList>
            <person name="Yu L."/>
        </authorList>
    </citation>
    <scope>NUCLEOTIDE SEQUENCE [LARGE SCALE GENOMIC DNA]</scope>
    <source>
        <strain evidence="2 3">YLB-06</strain>
    </source>
</reference>
<dbReference type="EMBL" id="CP041614">
    <property type="protein sequence ID" value="QDO86574.1"/>
    <property type="molecule type" value="Genomic_DNA"/>
</dbReference>
<protein>
    <submittedName>
        <fullName evidence="2">Uncharacterized protein</fullName>
    </submittedName>
</protein>
<sequence length="80" mass="9332">MEVITVTYRSPIDYALYQYTTELLAYFRLQIQADIYTQARAGSMQMAQSIHRQLQADKSARKAPNTLNTWQGNTYSPQYF</sequence>
<name>A0ABX5X5E1_9GAMM</name>